<dbReference type="Gene3D" id="3.40.50.11550">
    <property type="match status" value="2"/>
</dbReference>
<organism evidence="2 3">
    <name type="scientific">Zhengella mangrovi</name>
    <dbReference type="NCBI Taxonomy" id="1982044"/>
    <lineage>
        <taxon>Bacteria</taxon>
        <taxon>Pseudomonadati</taxon>
        <taxon>Pseudomonadota</taxon>
        <taxon>Alphaproteobacteria</taxon>
        <taxon>Hyphomicrobiales</taxon>
        <taxon>Notoacmeibacteraceae</taxon>
        <taxon>Zhengella</taxon>
    </lineage>
</organism>
<dbReference type="EMBL" id="PDVP01000008">
    <property type="protein sequence ID" value="PHP66391.1"/>
    <property type="molecule type" value="Genomic_DNA"/>
</dbReference>
<protein>
    <recommendedName>
        <fullName evidence="1">Haem-binding uptake Tiki superfamily ChaN domain-containing protein</fullName>
    </recommendedName>
</protein>
<evidence type="ECO:0000259" key="1">
    <source>
        <dbReference type="Pfam" id="PF04187"/>
    </source>
</evidence>
<name>A0A2G1QLQ1_9HYPH</name>
<dbReference type="SUPFAM" id="SSF159501">
    <property type="entry name" value="EreA/ChaN-like"/>
    <property type="match status" value="1"/>
</dbReference>
<dbReference type="OrthoDB" id="9795827at2"/>
<dbReference type="Proteomes" id="UP000221168">
    <property type="component" value="Unassembled WGS sequence"/>
</dbReference>
<keyword evidence="3" id="KW-1185">Reference proteome</keyword>
<accession>A0A2G1QLQ1</accession>
<dbReference type="InterPro" id="IPR007314">
    <property type="entry name" value="Cofac_haem-bd_dom"/>
</dbReference>
<dbReference type="CDD" id="cd14727">
    <property type="entry name" value="ChanN-like"/>
    <property type="match status" value="1"/>
</dbReference>
<sequence length="368" mass="38890">MRHGSTSGLDTSLTTACRDDRSKRVNHASFVLIDPGRRSAMFRTKTTGSLRMIRPALLALAASLFLALPAPALDLATWTSTHFRDNPLNGTIVARNGEPVSSQALLDAIAGAAFVAVGEIHDNPDHHRIQADLLKSLVDAGRTPAVVLEMVPASLQPVLDRAGRIGADKLGDALDWEKRGWPSWEIYRPIASVALAAGLPLVAGDLDRDVIRAIGRKGAAALQPDEVRRIGLDLPFADAASQSLKQELVESHCGMMPEAMAAPMVTVQRARDGSLAAAMAAHAKTGAFLVAGAGHVRDDRGAPAVLKQLVPGASIVTIGLRQTGESTALADYAGSEPYDFVILTPRANIDDPCAGLKERFSEKSGGKK</sequence>
<dbReference type="AlphaFoldDB" id="A0A2G1QLQ1"/>
<reference evidence="2 3" key="1">
    <citation type="submission" date="2017-10" db="EMBL/GenBank/DDBJ databases">
        <title>Sedimentibacterium mangrovi gen. nov., sp. nov., a novel member of family Phyllobacteriacea isolated from mangrove sediment.</title>
        <authorList>
            <person name="Liao H."/>
            <person name="Tian Y."/>
        </authorList>
    </citation>
    <scope>NUCLEOTIDE SEQUENCE [LARGE SCALE GENOMIC DNA]</scope>
    <source>
        <strain evidence="2 3">X9-2-2</strain>
    </source>
</reference>
<feature type="domain" description="Haem-binding uptake Tiki superfamily ChaN" evidence="1">
    <location>
        <begin position="106"/>
        <end position="306"/>
    </location>
</feature>
<dbReference type="Pfam" id="PF04187">
    <property type="entry name" value="Cofac_haem_bdg"/>
    <property type="match status" value="1"/>
</dbReference>
<evidence type="ECO:0000313" key="3">
    <source>
        <dbReference type="Proteomes" id="UP000221168"/>
    </source>
</evidence>
<gene>
    <name evidence="2" type="ORF">CSC94_13955</name>
</gene>
<evidence type="ECO:0000313" key="2">
    <source>
        <dbReference type="EMBL" id="PHP66391.1"/>
    </source>
</evidence>
<comment type="caution">
    <text evidence="2">The sequence shown here is derived from an EMBL/GenBank/DDBJ whole genome shotgun (WGS) entry which is preliminary data.</text>
</comment>
<proteinExistence type="predicted"/>